<name>A0A183PE62_9TREM</name>
<feature type="region of interest" description="Disordered" evidence="1">
    <location>
        <begin position="29"/>
        <end position="67"/>
    </location>
</feature>
<keyword evidence="3" id="KW-1185">Reference proteome</keyword>
<dbReference type="Proteomes" id="UP000269396">
    <property type="component" value="Unassembled WGS sequence"/>
</dbReference>
<accession>A0A183PE62</accession>
<proteinExistence type="predicted"/>
<feature type="compositionally biased region" description="Polar residues" evidence="1">
    <location>
        <begin position="45"/>
        <end position="54"/>
    </location>
</feature>
<evidence type="ECO:0000256" key="1">
    <source>
        <dbReference type="SAM" id="MobiDB-lite"/>
    </source>
</evidence>
<sequence>MSGGSGLKKHHHNEWISLETLDEIKERKNKKTAINNSRTQAEKVQAQTEYTEANKQVKKSIKTDKQK</sequence>
<gene>
    <name evidence="2" type="ORF">SMTD_LOCUS12648</name>
</gene>
<evidence type="ECO:0000313" key="2">
    <source>
        <dbReference type="EMBL" id="VDP61457.1"/>
    </source>
</evidence>
<dbReference type="EMBL" id="UZAL01032655">
    <property type="protein sequence ID" value="VDP61457.1"/>
    <property type="molecule type" value="Genomic_DNA"/>
</dbReference>
<protein>
    <submittedName>
        <fullName evidence="2">Uncharacterized protein</fullName>
    </submittedName>
</protein>
<dbReference type="AlphaFoldDB" id="A0A183PE62"/>
<reference evidence="2 3" key="1">
    <citation type="submission" date="2018-11" db="EMBL/GenBank/DDBJ databases">
        <authorList>
            <consortium name="Pathogen Informatics"/>
        </authorList>
    </citation>
    <scope>NUCLEOTIDE SEQUENCE [LARGE SCALE GENOMIC DNA]</scope>
    <source>
        <strain>Denwood</strain>
        <strain evidence="3">Zambia</strain>
    </source>
</reference>
<evidence type="ECO:0000313" key="3">
    <source>
        <dbReference type="Proteomes" id="UP000269396"/>
    </source>
</evidence>
<organism evidence="2 3">
    <name type="scientific">Schistosoma mattheei</name>
    <dbReference type="NCBI Taxonomy" id="31246"/>
    <lineage>
        <taxon>Eukaryota</taxon>
        <taxon>Metazoa</taxon>
        <taxon>Spiralia</taxon>
        <taxon>Lophotrochozoa</taxon>
        <taxon>Platyhelminthes</taxon>
        <taxon>Trematoda</taxon>
        <taxon>Digenea</taxon>
        <taxon>Strigeidida</taxon>
        <taxon>Schistosomatoidea</taxon>
        <taxon>Schistosomatidae</taxon>
        <taxon>Schistosoma</taxon>
    </lineage>
</organism>